<dbReference type="Pfam" id="PF13976">
    <property type="entry name" value="gag_pre-integrs"/>
    <property type="match status" value="1"/>
</dbReference>
<dbReference type="InterPro" id="IPR000477">
    <property type="entry name" value="RT_dom"/>
</dbReference>
<evidence type="ECO:0000256" key="1">
    <source>
        <dbReference type="SAM" id="MobiDB-lite"/>
    </source>
</evidence>
<comment type="caution">
    <text evidence="3">The sequence shown here is derived from an EMBL/GenBank/DDBJ whole genome shotgun (WGS) entry which is preliminary data.</text>
</comment>
<dbReference type="Pfam" id="PF00078">
    <property type="entry name" value="RVT_1"/>
    <property type="match status" value="1"/>
</dbReference>
<dbReference type="EMBL" id="BKCJ010010766">
    <property type="protein sequence ID" value="GEU93050.1"/>
    <property type="molecule type" value="Genomic_DNA"/>
</dbReference>
<dbReference type="InterPro" id="IPR013103">
    <property type="entry name" value="RVT_2"/>
</dbReference>
<dbReference type="InterPro" id="IPR025724">
    <property type="entry name" value="GAG-pre-integrase_dom"/>
</dbReference>
<organism evidence="3">
    <name type="scientific">Tanacetum cinerariifolium</name>
    <name type="common">Dalmatian daisy</name>
    <name type="synonym">Chrysanthemum cinerariifolium</name>
    <dbReference type="NCBI Taxonomy" id="118510"/>
    <lineage>
        <taxon>Eukaryota</taxon>
        <taxon>Viridiplantae</taxon>
        <taxon>Streptophyta</taxon>
        <taxon>Embryophyta</taxon>
        <taxon>Tracheophyta</taxon>
        <taxon>Spermatophyta</taxon>
        <taxon>Magnoliopsida</taxon>
        <taxon>eudicotyledons</taxon>
        <taxon>Gunneridae</taxon>
        <taxon>Pentapetalae</taxon>
        <taxon>asterids</taxon>
        <taxon>campanulids</taxon>
        <taxon>Asterales</taxon>
        <taxon>Asteraceae</taxon>
        <taxon>Asteroideae</taxon>
        <taxon>Anthemideae</taxon>
        <taxon>Anthemidinae</taxon>
        <taxon>Tanacetum</taxon>
    </lineage>
</organism>
<feature type="domain" description="Reverse transcriptase" evidence="2">
    <location>
        <begin position="352"/>
        <end position="756"/>
    </location>
</feature>
<dbReference type="Gene3D" id="3.30.70.270">
    <property type="match status" value="1"/>
</dbReference>
<dbReference type="PANTHER" id="PTHR46238:SF8">
    <property type="entry name" value="ENDONUCLEASE_EXONUCLEASE_PHOSPHATASE DOMAIN-CONTAINING PROTEIN"/>
    <property type="match status" value="1"/>
</dbReference>
<dbReference type="InterPro" id="IPR043128">
    <property type="entry name" value="Rev_trsase/Diguanyl_cyclase"/>
</dbReference>
<dbReference type="SUPFAM" id="SSF56672">
    <property type="entry name" value="DNA/RNA polymerases"/>
    <property type="match status" value="1"/>
</dbReference>
<name>A0A6L2P3L1_TANCI</name>
<accession>A0A6L2P3L1</accession>
<dbReference type="Pfam" id="PF07727">
    <property type="entry name" value="RVT_2"/>
    <property type="match status" value="1"/>
</dbReference>
<dbReference type="InterPro" id="IPR043502">
    <property type="entry name" value="DNA/RNA_pol_sf"/>
</dbReference>
<dbReference type="InterPro" id="IPR057670">
    <property type="entry name" value="SH3_retrovirus"/>
</dbReference>
<evidence type="ECO:0000313" key="3">
    <source>
        <dbReference type="EMBL" id="GEU93050.1"/>
    </source>
</evidence>
<evidence type="ECO:0000259" key="2">
    <source>
        <dbReference type="PROSITE" id="PS50878"/>
    </source>
</evidence>
<proteinExistence type="predicted"/>
<dbReference type="Pfam" id="PF25597">
    <property type="entry name" value="SH3_retrovirus"/>
    <property type="match status" value="1"/>
</dbReference>
<gene>
    <name evidence="3" type="ORF">Tci_065028</name>
</gene>
<dbReference type="PROSITE" id="PS50878">
    <property type="entry name" value="RT_POL"/>
    <property type="match status" value="1"/>
</dbReference>
<reference evidence="3" key="1">
    <citation type="journal article" date="2019" name="Sci. Rep.">
        <title>Draft genome of Tanacetum cinerariifolium, the natural source of mosquito coil.</title>
        <authorList>
            <person name="Yamashiro T."/>
            <person name="Shiraishi A."/>
            <person name="Satake H."/>
            <person name="Nakayama K."/>
        </authorList>
    </citation>
    <scope>NUCLEOTIDE SEQUENCE</scope>
</reference>
<dbReference type="AlphaFoldDB" id="A0A6L2P3L1"/>
<feature type="region of interest" description="Disordered" evidence="1">
    <location>
        <begin position="77"/>
        <end position="120"/>
    </location>
</feature>
<dbReference type="CDD" id="cd09272">
    <property type="entry name" value="RNase_HI_RT_Ty1"/>
    <property type="match status" value="1"/>
</dbReference>
<protein>
    <recommendedName>
        <fullName evidence="2">Reverse transcriptase domain-containing protein</fullName>
    </recommendedName>
</protein>
<sequence length="883" mass="102566">MNWYRNLRIVLRSEGKLAHLEQSLIPHPDPVASRAARDRALENYKAYDMIQELKTMFEEQAKHELFEIVKAFHACKQKEGQSDKKKPRGAKGKDKEKNKLAYAPNPKIPPPHKRDNPTKDSVYHHCKEVGHWRRNYPSYQAELKKRKNASVTSTSGIFTIELYDFPSKTWVYDTGCGTYICNTSQGLKRSRRLKHEALSLNKRAKHVLDSSYLWYCRLGHINKKCMDKLQRDGILQPTHDESLEKCKSCIFGKMARKPFPHQVERAKDLLGLTHTDGYALESVARILNMIPTKKALVKRNTPNKLDPRSIKCIFVAYLKETMGYYFYYPLDNKIFVARNAKFFENNLMVQEASRSHGLLKSSRSDKGLELIQEEDTQPYENTSEVHNEVAPIKEYELGDLNESPNYKATLSDPEFDKWLEAMNTEMQSMKDNQVWVLVDLRPNGRTVGSKWIFKKKTDMDGNVHTFKARLVAKRLYQTYGKDYGETFSLGYTSMIEKLDYRNSQGTKTPSEVQRMQRVPYASVIDKDNTKSQTGYVFVLNGKAVDLKSAKKSTTAMYSKEAEYIATAEASMEAILMRKFIDELRNVMPSNKRPMEMLCDNEPEITIANDLRILKGARHFQRKYHYICEVVKVMFILRLEMQAGFSWLHQGSTISPYLFALIIDKISKGIHEDIPWCLIFAKDIMLVSESAEGLNNKLKNWREALENNGLSVSREKTQYLRCDFGRVEIAKNKVVDIRIGEKILQLKESFRYLVLMIQKSGRIGKDKLHHFKAAWMKWMVAIRVLRHMKVPLKLKGKVYRVSIRPTMLYGTMLDMIPNGVYRSELEVKTIINKMRDGWLRPKLRWDDKVKHDMNELLLSKEMTCRGGRLRDVFFSPILLLVECL</sequence>
<dbReference type="PANTHER" id="PTHR46238">
    <property type="entry name" value="REVERSE TRANSCRIPTASE DOMAIN-CONTAINING PROTEIN"/>
    <property type="match status" value="1"/>
</dbReference>